<evidence type="ECO:0000256" key="5">
    <source>
        <dbReference type="ARBA" id="ARBA00023136"/>
    </source>
</evidence>
<sequence>MSEHYNGDPLPGNGESNSQDLPGIGSSLHHINHQFHISENIKNLGHQIAQEIYYDDDNAEEVRHFHYKQELHHKFTVSSIIGLGFSLMNVPFGVASTLSIGLVCGSNVTILWGWVIFGLFSIMISLSLSEIVSKYPTSGGVYHFSSILASEKYSLITSWFDGWYLIIGNLLMFVSYSFGGAQFILSMFGLLQSSYKKDSLFIMLVFVGIVVISAIVNLKFQHYIDKINEFCIYWTFYTVLFADILILLFSSEFHNFKYIFTHFDASRSGWPDVIAFLIGGIQFSSMTFNGYGAIVSLSEEVKSPEKAIPKGLIYSILASTITGLIYIIPLLSVLPELSKLLDDNPDIFPIDIVLQLSTRSFLVTFMISLMIVGAVFFASIGSLTTVSRTIFSFSRDHGLPYNSLWQQLDTTNEKETVPKNALLLAVVTSVILGSFSLISTSAFNAFLGCSVMAMNIAIGIPILCLIINKRKKVRGPHSNLGNLVTLSISAVVLLSSLHASFCASRHPSISISNL</sequence>
<organism evidence="8 9">
    <name type="scientific">Pichia kudriavzevii</name>
    <name type="common">Yeast</name>
    <name type="synonym">Issatchenkia orientalis</name>
    <dbReference type="NCBI Taxonomy" id="4909"/>
    <lineage>
        <taxon>Eukaryota</taxon>
        <taxon>Fungi</taxon>
        <taxon>Dikarya</taxon>
        <taxon>Ascomycota</taxon>
        <taxon>Saccharomycotina</taxon>
        <taxon>Pichiomycetes</taxon>
        <taxon>Pichiales</taxon>
        <taxon>Pichiaceae</taxon>
        <taxon>Pichia</taxon>
    </lineage>
</organism>
<accession>A0A1Z8JMT3</accession>
<reference evidence="8 9" key="1">
    <citation type="submission" date="2017-05" db="EMBL/GenBank/DDBJ databases">
        <title>The Genome Sequence of Candida krusei Ckrusei653.</title>
        <authorList>
            <person name="Cuomo C."/>
            <person name="Forche A."/>
            <person name="Young S."/>
            <person name="Abouelleil A."/>
            <person name="Cao P."/>
            <person name="Chapman S."/>
            <person name="Cusick C."/>
            <person name="Shea T."/>
            <person name="Nusbaum C."/>
            <person name="Birren B."/>
        </authorList>
    </citation>
    <scope>NUCLEOTIDE SEQUENCE [LARGE SCALE GENOMIC DNA]</scope>
    <source>
        <strain evidence="8 9">Ckrusei653</strain>
    </source>
</reference>
<evidence type="ECO:0000256" key="6">
    <source>
        <dbReference type="SAM" id="MobiDB-lite"/>
    </source>
</evidence>
<evidence type="ECO:0000256" key="1">
    <source>
        <dbReference type="ARBA" id="ARBA00004141"/>
    </source>
</evidence>
<feature type="transmembrane region" description="Helical" evidence="7">
    <location>
        <begin position="269"/>
        <end position="291"/>
    </location>
</feature>
<feature type="transmembrane region" description="Helical" evidence="7">
    <location>
        <begin position="75"/>
        <end position="103"/>
    </location>
</feature>
<feature type="transmembrane region" description="Helical" evidence="7">
    <location>
        <begin position="109"/>
        <end position="128"/>
    </location>
</feature>
<evidence type="ECO:0000256" key="4">
    <source>
        <dbReference type="ARBA" id="ARBA00022989"/>
    </source>
</evidence>
<evidence type="ECO:0000256" key="2">
    <source>
        <dbReference type="ARBA" id="ARBA00022448"/>
    </source>
</evidence>
<feature type="transmembrane region" description="Helical" evidence="7">
    <location>
        <begin position="480"/>
        <end position="501"/>
    </location>
</feature>
<dbReference type="Gene3D" id="1.20.1740.10">
    <property type="entry name" value="Amino acid/polyamine transporter I"/>
    <property type="match status" value="1"/>
</dbReference>
<evidence type="ECO:0000256" key="3">
    <source>
        <dbReference type="ARBA" id="ARBA00022692"/>
    </source>
</evidence>
<dbReference type="VEuPathDB" id="FungiDB:C5L36_0E03600"/>
<feature type="transmembrane region" description="Helical" evidence="7">
    <location>
        <begin position="230"/>
        <end position="249"/>
    </location>
</feature>
<feature type="transmembrane region" description="Helical" evidence="7">
    <location>
        <begin position="421"/>
        <end position="439"/>
    </location>
</feature>
<protein>
    <submittedName>
        <fullName evidence="8">Uncharacterized protein</fullName>
    </submittedName>
</protein>
<keyword evidence="4 7" id="KW-1133">Transmembrane helix</keyword>
<feature type="transmembrane region" description="Helical" evidence="7">
    <location>
        <begin position="445"/>
        <end position="468"/>
    </location>
</feature>
<feature type="transmembrane region" description="Helical" evidence="7">
    <location>
        <begin position="200"/>
        <end position="218"/>
    </location>
</feature>
<feature type="transmembrane region" description="Helical" evidence="7">
    <location>
        <begin position="361"/>
        <end position="386"/>
    </location>
</feature>
<feature type="transmembrane region" description="Helical" evidence="7">
    <location>
        <begin position="162"/>
        <end position="188"/>
    </location>
</feature>
<proteinExistence type="predicted"/>
<dbReference type="AlphaFoldDB" id="A0A1Z8JMT3"/>
<keyword evidence="2" id="KW-0813">Transport</keyword>
<dbReference type="GO" id="GO:0022857">
    <property type="term" value="F:transmembrane transporter activity"/>
    <property type="evidence" value="ECO:0007669"/>
    <property type="project" value="InterPro"/>
</dbReference>
<dbReference type="PIRSF" id="PIRSF006060">
    <property type="entry name" value="AA_transporter"/>
    <property type="match status" value="1"/>
</dbReference>
<keyword evidence="3 7" id="KW-0812">Transmembrane</keyword>
<dbReference type="InterPro" id="IPR002293">
    <property type="entry name" value="AA/rel_permease1"/>
</dbReference>
<feature type="transmembrane region" description="Helical" evidence="7">
    <location>
        <begin position="312"/>
        <end position="334"/>
    </location>
</feature>
<dbReference type="GO" id="GO:0016020">
    <property type="term" value="C:membrane"/>
    <property type="evidence" value="ECO:0007669"/>
    <property type="project" value="UniProtKB-SubCell"/>
</dbReference>
<dbReference type="EMBL" id="NHMM01000004">
    <property type="protein sequence ID" value="OUT21898.1"/>
    <property type="molecule type" value="Genomic_DNA"/>
</dbReference>
<evidence type="ECO:0000313" key="8">
    <source>
        <dbReference type="EMBL" id="OUT21898.1"/>
    </source>
</evidence>
<dbReference type="Proteomes" id="UP000195871">
    <property type="component" value="Unassembled WGS sequence"/>
</dbReference>
<dbReference type="PANTHER" id="PTHR45649:SF3">
    <property type="entry name" value="POLYAMINE TRANSPORTER TPO5"/>
    <property type="match status" value="1"/>
</dbReference>
<evidence type="ECO:0000313" key="9">
    <source>
        <dbReference type="Proteomes" id="UP000195871"/>
    </source>
</evidence>
<name>A0A1Z8JMT3_PICKU</name>
<comment type="subcellular location">
    <subcellularLocation>
        <location evidence="1">Membrane</location>
        <topology evidence="1">Multi-pass membrane protein</topology>
    </subcellularLocation>
</comment>
<feature type="region of interest" description="Disordered" evidence="6">
    <location>
        <begin position="1"/>
        <end position="21"/>
    </location>
</feature>
<evidence type="ECO:0000256" key="7">
    <source>
        <dbReference type="SAM" id="Phobius"/>
    </source>
</evidence>
<gene>
    <name evidence="8" type="ORF">CAS74_002882</name>
</gene>
<keyword evidence="5 7" id="KW-0472">Membrane</keyword>
<dbReference type="PANTHER" id="PTHR45649">
    <property type="entry name" value="AMINO-ACID PERMEASE BAT1"/>
    <property type="match status" value="1"/>
</dbReference>
<dbReference type="Pfam" id="PF13520">
    <property type="entry name" value="AA_permease_2"/>
    <property type="match status" value="1"/>
</dbReference>
<comment type="caution">
    <text evidence="8">The sequence shown here is derived from an EMBL/GenBank/DDBJ whole genome shotgun (WGS) entry which is preliminary data.</text>
</comment>